<protein>
    <submittedName>
        <fullName evidence="2">DUF2845 domain-containing protein</fullName>
    </submittedName>
</protein>
<dbReference type="EMBL" id="QOVG01000001">
    <property type="protein sequence ID" value="NDK37451.1"/>
    <property type="molecule type" value="Genomic_DNA"/>
</dbReference>
<gene>
    <name evidence="2" type="ORF">DT603_01135</name>
</gene>
<name>A0ABX0AD48_9GAMM</name>
<evidence type="ECO:0000313" key="3">
    <source>
        <dbReference type="Proteomes" id="UP001429354"/>
    </source>
</evidence>
<reference evidence="2 3" key="1">
    <citation type="submission" date="2018-07" db="EMBL/GenBank/DDBJ databases">
        <title>Whole genome Sequencing of Pseudoxanthomonas gei KCTC 32298 (T).</title>
        <authorList>
            <person name="Kumar S."/>
            <person name="Bansal K."/>
            <person name="Kaur A."/>
            <person name="Patil P."/>
            <person name="Sharma S."/>
            <person name="Patil P.B."/>
        </authorList>
    </citation>
    <scope>NUCLEOTIDE SEQUENCE [LARGE SCALE GENOMIC DNA]</scope>
    <source>
        <strain evidence="2 3">KCTC 32298</strain>
    </source>
</reference>
<dbReference type="Proteomes" id="UP001429354">
    <property type="component" value="Unassembled WGS sequence"/>
</dbReference>
<keyword evidence="3" id="KW-1185">Reference proteome</keyword>
<keyword evidence="1" id="KW-0732">Signal</keyword>
<proteinExistence type="predicted"/>
<evidence type="ECO:0000256" key="1">
    <source>
        <dbReference type="SAM" id="SignalP"/>
    </source>
</evidence>
<organism evidence="2 3">
    <name type="scientific">Pseudoxanthomonas gei</name>
    <dbReference type="NCBI Taxonomy" id="1383030"/>
    <lineage>
        <taxon>Bacteria</taxon>
        <taxon>Pseudomonadati</taxon>
        <taxon>Pseudomonadota</taxon>
        <taxon>Gammaproteobacteria</taxon>
        <taxon>Lysobacterales</taxon>
        <taxon>Lysobacteraceae</taxon>
        <taxon>Pseudoxanthomonas</taxon>
    </lineage>
</organism>
<feature type="signal peptide" evidence="1">
    <location>
        <begin position="1"/>
        <end position="17"/>
    </location>
</feature>
<dbReference type="RefSeq" id="WP_162348011.1">
    <property type="nucleotide sequence ID" value="NZ_QOVG01000001.1"/>
</dbReference>
<evidence type="ECO:0000313" key="2">
    <source>
        <dbReference type="EMBL" id="NDK37451.1"/>
    </source>
</evidence>
<sequence length="86" mass="9343">MRSLILIALLATAPAFADSISMGGKLITDGDGPGKVMQVAGKPDRVVPLETSYGGLVGERWEYYRDGKTIQIEIYDGKVRSIVETR</sequence>
<feature type="chain" id="PRO_5045774703" evidence="1">
    <location>
        <begin position="18"/>
        <end position="86"/>
    </location>
</feature>
<comment type="caution">
    <text evidence="2">The sequence shown here is derived from an EMBL/GenBank/DDBJ whole genome shotgun (WGS) entry which is preliminary data.</text>
</comment>
<accession>A0ABX0AD48</accession>